<accession>A0AAV4IWI3</accession>
<organism evidence="1 2">
    <name type="scientific">Elysia marginata</name>
    <dbReference type="NCBI Taxonomy" id="1093978"/>
    <lineage>
        <taxon>Eukaryota</taxon>
        <taxon>Metazoa</taxon>
        <taxon>Spiralia</taxon>
        <taxon>Lophotrochozoa</taxon>
        <taxon>Mollusca</taxon>
        <taxon>Gastropoda</taxon>
        <taxon>Heterobranchia</taxon>
        <taxon>Euthyneura</taxon>
        <taxon>Panpulmonata</taxon>
        <taxon>Sacoglossa</taxon>
        <taxon>Placobranchoidea</taxon>
        <taxon>Plakobranchidae</taxon>
        <taxon>Elysia</taxon>
    </lineage>
</organism>
<dbReference type="AlphaFoldDB" id="A0AAV4IWI3"/>
<sequence length="103" mass="11381">MEAAKVLIQTPACSRSAQGDANSETAFSQDLLINDQRYLIKEQLEAIVGQLDSYCAHPCRKALLEDMRSCYEASNLDPDIFISTQSGGPVIGDSRYEVETFCK</sequence>
<comment type="caution">
    <text evidence="1">The sequence shown here is derived from an EMBL/GenBank/DDBJ whole genome shotgun (WGS) entry which is preliminary data.</text>
</comment>
<name>A0AAV4IWI3_9GAST</name>
<proteinExistence type="predicted"/>
<reference evidence="1 2" key="1">
    <citation type="journal article" date="2021" name="Elife">
        <title>Chloroplast acquisition without the gene transfer in kleptoplastic sea slugs, Plakobranchus ocellatus.</title>
        <authorList>
            <person name="Maeda T."/>
            <person name="Takahashi S."/>
            <person name="Yoshida T."/>
            <person name="Shimamura S."/>
            <person name="Takaki Y."/>
            <person name="Nagai Y."/>
            <person name="Toyoda A."/>
            <person name="Suzuki Y."/>
            <person name="Arimoto A."/>
            <person name="Ishii H."/>
            <person name="Satoh N."/>
            <person name="Nishiyama T."/>
            <person name="Hasebe M."/>
            <person name="Maruyama T."/>
            <person name="Minagawa J."/>
            <person name="Obokata J."/>
            <person name="Shigenobu S."/>
        </authorList>
    </citation>
    <scope>NUCLEOTIDE SEQUENCE [LARGE SCALE GENOMIC DNA]</scope>
</reference>
<protein>
    <submittedName>
        <fullName evidence="1">Uncharacterized protein</fullName>
    </submittedName>
</protein>
<evidence type="ECO:0000313" key="1">
    <source>
        <dbReference type="EMBL" id="GFS14113.1"/>
    </source>
</evidence>
<dbReference type="Proteomes" id="UP000762676">
    <property type="component" value="Unassembled WGS sequence"/>
</dbReference>
<keyword evidence="2" id="KW-1185">Reference proteome</keyword>
<gene>
    <name evidence="1" type="ORF">ElyMa_001415500</name>
</gene>
<evidence type="ECO:0000313" key="2">
    <source>
        <dbReference type="Proteomes" id="UP000762676"/>
    </source>
</evidence>
<dbReference type="EMBL" id="BMAT01002783">
    <property type="protein sequence ID" value="GFS14113.1"/>
    <property type="molecule type" value="Genomic_DNA"/>
</dbReference>